<protein>
    <recommendedName>
        <fullName evidence="4">Retrovirus-related Pol polyprotein from transposon TNT 1-94</fullName>
    </recommendedName>
</protein>
<keyword evidence="1" id="KW-0812">Transmembrane</keyword>
<keyword evidence="1" id="KW-0472">Membrane</keyword>
<evidence type="ECO:0000256" key="1">
    <source>
        <dbReference type="SAM" id="Phobius"/>
    </source>
</evidence>
<reference evidence="2 3" key="1">
    <citation type="journal article" date="2012" name="Nat. Biotechnol.">
        <title>Draft genome sequence of pigeonpea (Cajanus cajan), an orphan legume crop of resource-poor farmers.</title>
        <authorList>
            <person name="Varshney R.K."/>
            <person name="Chen W."/>
            <person name="Li Y."/>
            <person name="Bharti A.K."/>
            <person name="Saxena R.K."/>
            <person name="Schlueter J.A."/>
            <person name="Donoghue M.T."/>
            <person name="Azam S."/>
            <person name="Fan G."/>
            <person name="Whaley A.M."/>
            <person name="Farmer A.D."/>
            <person name="Sheridan J."/>
            <person name="Iwata A."/>
            <person name="Tuteja R."/>
            <person name="Penmetsa R.V."/>
            <person name="Wu W."/>
            <person name="Upadhyaya H.D."/>
            <person name="Yang S.P."/>
            <person name="Shah T."/>
            <person name="Saxena K.B."/>
            <person name="Michael T."/>
            <person name="McCombie W.R."/>
            <person name="Yang B."/>
            <person name="Zhang G."/>
            <person name="Yang H."/>
            <person name="Wang J."/>
            <person name="Spillane C."/>
            <person name="Cook D.R."/>
            <person name="May G.D."/>
            <person name="Xu X."/>
            <person name="Jackson S.A."/>
        </authorList>
    </citation>
    <scope>NUCLEOTIDE SEQUENCE [LARGE SCALE GENOMIC DNA]</scope>
    <source>
        <strain evidence="3">cv. Asha</strain>
    </source>
</reference>
<evidence type="ECO:0000313" key="2">
    <source>
        <dbReference type="EMBL" id="KYP73631.1"/>
    </source>
</evidence>
<dbReference type="Proteomes" id="UP000075243">
    <property type="component" value="Chromosome 2"/>
</dbReference>
<evidence type="ECO:0008006" key="4">
    <source>
        <dbReference type="Google" id="ProtNLM"/>
    </source>
</evidence>
<organism evidence="2 3">
    <name type="scientific">Cajanus cajan</name>
    <name type="common">Pigeon pea</name>
    <name type="synonym">Cajanus indicus</name>
    <dbReference type="NCBI Taxonomy" id="3821"/>
    <lineage>
        <taxon>Eukaryota</taxon>
        <taxon>Viridiplantae</taxon>
        <taxon>Streptophyta</taxon>
        <taxon>Embryophyta</taxon>
        <taxon>Tracheophyta</taxon>
        <taxon>Spermatophyta</taxon>
        <taxon>Magnoliopsida</taxon>
        <taxon>eudicotyledons</taxon>
        <taxon>Gunneridae</taxon>
        <taxon>Pentapetalae</taxon>
        <taxon>rosids</taxon>
        <taxon>fabids</taxon>
        <taxon>Fabales</taxon>
        <taxon>Fabaceae</taxon>
        <taxon>Papilionoideae</taxon>
        <taxon>50 kb inversion clade</taxon>
        <taxon>NPAAA clade</taxon>
        <taxon>indigoferoid/millettioid clade</taxon>
        <taxon>Phaseoleae</taxon>
        <taxon>Cajanus</taxon>
    </lineage>
</organism>
<dbReference type="AlphaFoldDB" id="A0A151U2Y2"/>
<gene>
    <name evidence="2" type="ORF">KK1_006276</name>
</gene>
<evidence type="ECO:0000313" key="3">
    <source>
        <dbReference type="Proteomes" id="UP000075243"/>
    </source>
</evidence>
<keyword evidence="3" id="KW-1185">Reference proteome</keyword>
<accession>A0A151U2Y2</accession>
<keyword evidence="1" id="KW-1133">Transmembrane helix</keyword>
<name>A0A151U2Y2_CAJCA</name>
<feature type="transmembrane region" description="Helical" evidence="1">
    <location>
        <begin position="20"/>
        <end position="42"/>
    </location>
</feature>
<dbReference type="Gramene" id="C.cajan_06108.t">
    <property type="protein sequence ID" value="C.cajan_06108.t.cds1"/>
    <property type="gene ID" value="C.cajan_06108"/>
</dbReference>
<sequence length="56" mass="6281">MFSGSKLSKTGSDLLSNPSVYRSVIGALQYLTIIHPEFSFVVNKVWKIMARPLESH</sequence>
<proteinExistence type="predicted"/>
<dbReference type="EMBL" id="CM003604">
    <property type="protein sequence ID" value="KYP73631.1"/>
    <property type="molecule type" value="Genomic_DNA"/>
</dbReference>